<dbReference type="STRING" id="6205.A0A0R3X271"/>
<dbReference type="Proteomes" id="UP000274429">
    <property type="component" value="Unassembled WGS sequence"/>
</dbReference>
<dbReference type="Pfam" id="PF25805">
    <property type="entry name" value="IQUB"/>
    <property type="match status" value="1"/>
</dbReference>
<dbReference type="SMART" id="SM00015">
    <property type="entry name" value="IQ"/>
    <property type="match status" value="1"/>
</dbReference>
<sequence length="796" mass="92503">MEISDLPDGLPFDLLRRVLAEECSDSVKNIKLFYNGSLIKSGVTPKRLFKDLSVVPEIECRFKHPSQTSKIPLGRRKCKLSRTDDITVYIFKGEDKSKDRQPDNLKVNIEDNDFDPGPHIVQIQWISEEPRKPFLGGYRRRSDQVLFYHATSQTAPKSPDNPTVPLFSRETQTYAVKHENDQTLQQATTAMAKPGFYISNTNDRVVTPRLYETADEHRMRLNRCAIVIQKYVRRWLAKRRVAHLRTLRDKYNASVGRKQQMYLQNRLNRPTLDYNRRARPKTRYDIDRLFNALEEWRVKEVKCIHMNSGSLAIRKADMGLVLDKEVELIKKIMQNQMELSGCGKMREQERFIEKAASAVRWRSEQSLGPVEMDTSYTLFGKRLLTLYENLKSDCLSETERMDLLLTVKKLVGRYPSSLSCDIVTLAERETELILRNIPVSMLVGLRQRILQRFMQFCKVPEYNPAVASHLPIPNKNDPNARTRMWNDTHRCISCGGYLSTAKFGVTARAKHLDVCLFCWRQGNRGRDRLDLKPYQQILEDLQKSEAELLRKANCNKTIELQNLELNALDKAVEEQKRRKEVRDYVPNDTGTLFKAQSRYSAVDTKIVSNHFELLVNVQDIYFLVNKIWNGRSALSGCSELNDLTLCRWKVTVPWSPWNTLLVTKEEADLHMELSNIPSTLLYADTMLTRVRQRLVIGKNVFVRLCLIGRNMTQERLELNEELLQPKVKNVPHPLERKLYKAEGKPLYLLTAEERHKSTFQPPQILLPVIKGEKKLMNLEIKSLKEIWPLSEPTKRE</sequence>
<dbReference type="EMBL" id="UYWX01020364">
    <property type="protein sequence ID" value="VDM31715.1"/>
    <property type="molecule type" value="Genomic_DNA"/>
</dbReference>
<dbReference type="InterPro" id="IPR057887">
    <property type="entry name" value="IQUB_helical"/>
</dbReference>
<feature type="domain" description="IQ motif and ubiquitin-like" evidence="1">
    <location>
        <begin position="346"/>
        <end position="478"/>
    </location>
</feature>
<dbReference type="GO" id="GO:0030317">
    <property type="term" value="P:flagellated sperm motility"/>
    <property type="evidence" value="ECO:0007669"/>
    <property type="project" value="TreeGrafter"/>
</dbReference>
<dbReference type="AlphaFoldDB" id="A0A0R3X271"/>
<evidence type="ECO:0000313" key="4">
    <source>
        <dbReference type="WBParaSite" id="TTAC_0000736401-mRNA-1"/>
    </source>
</evidence>
<dbReference type="WBParaSite" id="TTAC_0000736401-mRNA-1">
    <property type="protein sequence ID" value="TTAC_0000736401-mRNA-1"/>
    <property type="gene ID" value="TTAC_0000736401"/>
</dbReference>
<dbReference type="GO" id="GO:0060271">
    <property type="term" value="P:cilium assembly"/>
    <property type="evidence" value="ECO:0007669"/>
    <property type="project" value="TreeGrafter"/>
</dbReference>
<gene>
    <name evidence="2" type="ORF">TTAC_LOCUS7349</name>
</gene>
<reference evidence="2 3" key="2">
    <citation type="submission" date="2018-11" db="EMBL/GenBank/DDBJ databases">
        <authorList>
            <consortium name="Pathogen Informatics"/>
        </authorList>
    </citation>
    <scope>NUCLEOTIDE SEQUENCE [LARGE SCALE GENOMIC DNA]</scope>
</reference>
<keyword evidence="3" id="KW-1185">Reference proteome</keyword>
<dbReference type="InterPro" id="IPR037695">
    <property type="entry name" value="IQUB"/>
</dbReference>
<dbReference type="PANTHER" id="PTHR21074">
    <property type="entry name" value="IQ AND UBIQUITIN-LIKE DOMAIN-CONTAINING PROTEIN"/>
    <property type="match status" value="1"/>
</dbReference>
<dbReference type="InterPro" id="IPR000048">
    <property type="entry name" value="IQ_motif_EF-hand-BS"/>
</dbReference>
<dbReference type="OrthoDB" id="10265862at2759"/>
<protein>
    <submittedName>
        <fullName evidence="4">IQ and ubiquitin-like domain-containing protein</fullName>
    </submittedName>
</protein>
<dbReference type="PANTHER" id="PTHR21074:SF0">
    <property type="entry name" value="IQ AND UBIQUITIN-LIKE DOMAIN-CONTAINING PROTEIN"/>
    <property type="match status" value="1"/>
</dbReference>
<accession>A0A0R3X271</accession>
<reference evidence="4" key="1">
    <citation type="submission" date="2017-02" db="UniProtKB">
        <authorList>
            <consortium name="WormBaseParasite"/>
        </authorList>
    </citation>
    <scope>IDENTIFICATION</scope>
</reference>
<name>A0A0R3X271_HYDTA</name>
<proteinExistence type="predicted"/>
<dbReference type="GO" id="GO:0001669">
    <property type="term" value="C:acrosomal vesicle"/>
    <property type="evidence" value="ECO:0007669"/>
    <property type="project" value="TreeGrafter"/>
</dbReference>
<evidence type="ECO:0000313" key="3">
    <source>
        <dbReference type="Proteomes" id="UP000274429"/>
    </source>
</evidence>
<dbReference type="PROSITE" id="PS50096">
    <property type="entry name" value="IQ"/>
    <property type="match status" value="1"/>
</dbReference>
<dbReference type="GO" id="GO:0031514">
    <property type="term" value="C:motile cilium"/>
    <property type="evidence" value="ECO:0007669"/>
    <property type="project" value="TreeGrafter"/>
</dbReference>
<evidence type="ECO:0000313" key="2">
    <source>
        <dbReference type="EMBL" id="VDM31715.1"/>
    </source>
</evidence>
<evidence type="ECO:0000259" key="1">
    <source>
        <dbReference type="Pfam" id="PF25805"/>
    </source>
</evidence>
<organism evidence="4">
    <name type="scientific">Hydatigena taeniaeformis</name>
    <name type="common">Feline tapeworm</name>
    <name type="synonym">Taenia taeniaeformis</name>
    <dbReference type="NCBI Taxonomy" id="6205"/>
    <lineage>
        <taxon>Eukaryota</taxon>
        <taxon>Metazoa</taxon>
        <taxon>Spiralia</taxon>
        <taxon>Lophotrochozoa</taxon>
        <taxon>Platyhelminthes</taxon>
        <taxon>Cestoda</taxon>
        <taxon>Eucestoda</taxon>
        <taxon>Cyclophyllidea</taxon>
        <taxon>Taeniidae</taxon>
        <taxon>Hydatigera</taxon>
    </lineage>
</organism>